<dbReference type="GO" id="GO:0061630">
    <property type="term" value="F:ubiquitin protein ligase activity"/>
    <property type="evidence" value="ECO:0007669"/>
    <property type="project" value="UniProtKB-UniRule"/>
</dbReference>
<dbReference type="GO" id="GO:0000151">
    <property type="term" value="C:ubiquitin ligase complex"/>
    <property type="evidence" value="ECO:0007669"/>
    <property type="project" value="TreeGrafter"/>
</dbReference>
<dbReference type="GO" id="GO:0071596">
    <property type="term" value="P:ubiquitin-dependent protein catabolic process via the N-end rule pathway"/>
    <property type="evidence" value="ECO:0007669"/>
    <property type="project" value="UniProtKB-UniRule"/>
</dbReference>
<dbReference type="PANTHER" id="PTHR21497:SF24">
    <property type="entry name" value="E3 UBIQUITIN-PROTEIN LIGASE UBR1"/>
    <property type="match status" value="1"/>
</dbReference>
<dbReference type="InterPro" id="IPR039164">
    <property type="entry name" value="UBR1-like"/>
</dbReference>
<dbReference type="FunFam" id="2.10.110.30:FF:000002">
    <property type="entry name" value="Putative e3 ubiquitin-protein ligase ubr3"/>
    <property type="match status" value="1"/>
</dbReference>
<dbReference type="Gene3D" id="2.10.110.30">
    <property type="match status" value="1"/>
</dbReference>
<dbReference type="EMBL" id="CAXDID020000118">
    <property type="protein sequence ID" value="CAL6030883.1"/>
    <property type="molecule type" value="Genomic_DNA"/>
</dbReference>
<comment type="catalytic activity">
    <reaction evidence="1 10">
        <text>S-ubiquitinyl-[E2 ubiquitin-conjugating enzyme]-L-cysteine + [acceptor protein]-L-lysine = [E2 ubiquitin-conjugating enzyme]-L-cysteine + N(6)-ubiquitinyl-[acceptor protein]-L-lysine.</text>
        <dbReference type="EC" id="2.3.2.27"/>
    </reaction>
</comment>
<evidence type="ECO:0000313" key="12">
    <source>
        <dbReference type="EMBL" id="CAI9937447.1"/>
    </source>
</evidence>
<keyword evidence="14" id="KW-1185">Reference proteome</keyword>
<feature type="zinc finger region" description="UBR-type" evidence="9">
    <location>
        <begin position="34"/>
        <end position="106"/>
    </location>
</feature>
<proteinExistence type="inferred from homology"/>
<dbReference type="InterPro" id="IPR003126">
    <property type="entry name" value="Znf_UBR"/>
</dbReference>
<organism evidence="12">
    <name type="scientific">Hexamita inflata</name>
    <dbReference type="NCBI Taxonomy" id="28002"/>
    <lineage>
        <taxon>Eukaryota</taxon>
        <taxon>Metamonada</taxon>
        <taxon>Diplomonadida</taxon>
        <taxon>Hexamitidae</taxon>
        <taxon>Hexamitinae</taxon>
        <taxon>Hexamita</taxon>
    </lineage>
</organism>
<evidence type="ECO:0000256" key="9">
    <source>
        <dbReference type="PROSITE-ProRule" id="PRU00508"/>
    </source>
</evidence>
<feature type="domain" description="UBR-type" evidence="11">
    <location>
        <begin position="34"/>
        <end position="106"/>
    </location>
</feature>
<reference evidence="12" key="1">
    <citation type="submission" date="2023-06" db="EMBL/GenBank/DDBJ databases">
        <authorList>
            <person name="Kurt Z."/>
        </authorList>
    </citation>
    <scope>NUCLEOTIDE SEQUENCE</scope>
</reference>
<keyword evidence="6 10" id="KW-0833">Ubl conjugation pathway</keyword>
<comment type="caution">
    <text evidence="12">The sequence shown here is derived from an EMBL/GenBank/DDBJ whole genome shotgun (WGS) entry which is preliminary data.</text>
</comment>
<evidence type="ECO:0000256" key="1">
    <source>
        <dbReference type="ARBA" id="ARBA00000900"/>
    </source>
</evidence>
<dbReference type="GO" id="GO:0016567">
    <property type="term" value="P:protein ubiquitination"/>
    <property type="evidence" value="ECO:0007669"/>
    <property type="project" value="UniProtKB-UniRule"/>
</dbReference>
<comment type="similarity">
    <text evidence="8 10">Belongs to the E3 ubiquitin-protein ligase UBR1-like family.</text>
</comment>
<gene>
    <name evidence="12" type="ORF">HINF_LOCUS25092</name>
    <name evidence="13" type="ORF">HINF_LOCUS33739</name>
</gene>
<dbReference type="PANTHER" id="PTHR21497">
    <property type="entry name" value="UBIQUITIN LIGASE E3 ALPHA-RELATED"/>
    <property type="match status" value="1"/>
</dbReference>
<keyword evidence="7 10" id="KW-0862">Zinc</keyword>
<dbReference type="GO" id="GO:0005737">
    <property type="term" value="C:cytoplasm"/>
    <property type="evidence" value="ECO:0007669"/>
    <property type="project" value="TreeGrafter"/>
</dbReference>
<keyword evidence="3 10" id="KW-0808">Transferase</keyword>
<evidence type="ECO:0000256" key="4">
    <source>
        <dbReference type="ARBA" id="ARBA00022723"/>
    </source>
</evidence>
<dbReference type="EMBL" id="CATOUU010000646">
    <property type="protein sequence ID" value="CAI9937447.1"/>
    <property type="molecule type" value="Genomic_DNA"/>
</dbReference>
<dbReference type="PROSITE" id="PS51157">
    <property type="entry name" value="ZF_UBR"/>
    <property type="match status" value="1"/>
</dbReference>
<dbReference type="Proteomes" id="UP001642409">
    <property type="component" value="Unassembled WGS sequence"/>
</dbReference>
<evidence type="ECO:0000313" key="13">
    <source>
        <dbReference type="EMBL" id="CAL6030883.1"/>
    </source>
</evidence>
<evidence type="ECO:0000256" key="2">
    <source>
        <dbReference type="ARBA" id="ARBA00004906"/>
    </source>
</evidence>
<accession>A0AA86PFD6</accession>
<dbReference type="Pfam" id="PF02207">
    <property type="entry name" value="zf-UBR"/>
    <property type="match status" value="1"/>
</dbReference>
<evidence type="ECO:0000256" key="10">
    <source>
        <dbReference type="RuleBase" id="RU366018"/>
    </source>
</evidence>
<dbReference type="CDD" id="cd19670">
    <property type="entry name" value="UBR-box_UBR1_2_3"/>
    <property type="match status" value="1"/>
</dbReference>
<evidence type="ECO:0000256" key="7">
    <source>
        <dbReference type="ARBA" id="ARBA00022833"/>
    </source>
</evidence>
<comment type="function">
    <text evidence="10">Ubiquitin ligase protein which is a component of the N-end rule pathway. Recognizes and binds to proteins bearing specific N-terminal residues that are destabilizing according to the N-end rule, leading to their ubiquitination and subsequent degradation.</text>
</comment>
<evidence type="ECO:0000256" key="8">
    <source>
        <dbReference type="ARBA" id="ARBA00046341"/>
    </source>
</evidence>
<evidence type="ECO:0000313" key="14">
    <source>
        <dbReference type="Proteomes" id="UP001642409"/>
    </source>
</evidence>
<evidence type="ECO:0000256" key="6">
    <source>
        <dbReference type="ARBA" id="ARBA00022786"/>
    </source>
</evidence>
<sequence>MNQKEVMSKLMQISLQNPEFDEKVLLKYTNTHNNKCGYYFKKGDVSFKCMTCSDNVQTVFCHSCFMNSSHDGHLWRARMKSAPEGQCDCGNSIAFKPSSFCSDHQYSENSPFKNMKQTELTELLINCFGFVASIHLNKSSEQFLQTVQGSEIIQNAASIVVFLSGENDITLQNVVENIIDFNYIIREGKVYDGQNQESFFGMMCKTQNPSDELNLLYGEILPSCLYCKVAAIRQIGPYAQIILNSANEGIYNNLVQTLSEPMGLYYDWGFCDTISDAIFTRFQDHIANNNLAGMQEVMTILQANSFNDCLTTWRSILFKSKKYLANCVKMQQILIQQYSLNPNEQVVWSQDIVNKFASHMYFYNIMFADRSWQGYLKIGQTADVKLLSEAHMKRNNIDACLLQQETYDHLIEQAKYMLQAYLETFVDFDLLDQKPLQSIPSIYIQQFIVDVAIEYNVSIKSLILQIITCISDLNEEKIIQMLIEPVVRQNFWYLYVENNLMHKQNAIDFGRFMNYFEQDICNKIPQFNSYFVVSKFLHEYPVLIHDIILNVFTKNFSDHPIIIVDYVSILNFIPRPQFNQNFLSKLIINQDFKKYTLQGILDKAFPKYYTCEDVYAVLRQLYQHTQFLNPNESDTIVFKGFSMFEPVLFIGVIDSILQNFTEKQNKFFVPECVYNITKDKNDILEHFDQQYLQNICDTVIQQYNNQETGLGQCLMAVRIMIQQNFSVSHYSFRQPELGQLLQHELQASQASKPTLNPKEKFQQLKKYKQQETTLMDQEKVVNIEEKQQIICETCHQKIENNDFVMPYRRIKVKSDLTMHDGVQVCYHHYHKQCATDMEKCDLCGFECDGVMSFDDEQVIAEQIHIQLSLINYFSRFSLSTAANRRLQNEVQKLQLFLEHYNGNDVDIVSFKQTYLQMGDRFVSDFVSFRQKSEEIVQTVDLHLPKSSYYIFKALINQNCTNCSQECTLSQHVPPQYQNPLMCLGCGTYSHFNCSVSDNEYSCPACNYPYCLSLRTLTLFHSPSQIIKAPYKTKFGQYILNIFDDENILQADVDYFYISLCCGDTLYDSKLLEAIGFKFNKSKFQRIIDFLQRQGVNISLEQLNNMSAQQIQALLGLLEQNDENNQE</sequence>
<dbReference type="AlphaFoldDB" id="A0AA86PFD6"/>
<reference evidence="13 14" key="2">
    <citation type="submission" date="2024-07" db="EMBL/GenBank/DDBJ databases">
        <authorList>
            <person name="Akdeniz Z."/>
        </authorList>
    </citation>
    <scope>NUCLEOTIDE SEQUENCE [LARGE SCALE GENOMIC DNA]</scope>
</reference>
<keyword evidence="5 10" id="KW-0863">Zinc-finger</keyword>
<protein>
    <recommendedName>
        <fullName evidence="10">E3 ubiquitin-protein ligase</fullName>
        <ecNumber evidence="10">2.3.2.27</ecNumber>
    </recommendedName>
</protein>
<evidence type="ECO:0000256" key="3">
    <source>
        <dbReference type="ARBA" id="ARBA00022679"/>
    </source>
</evidence>
<evidence type="ECO:0000256" key="5">
    <source>
        <dbReference type="ARBA" id="ARBA00022771"/>
    </source>
</evidence>
<name>A0AA86PFD6_9EUKA</name>
<evidence type="ECO:0000259" key="11">
    <source>
        <dbReference type="PROSITE" id="PS51157"/>
    </source>
</evidence>
<comment type="pathway">
    <text evidence="2 10">Protein modification; protein ubiquitination.</text>
</comment>
<dbReference type="EC" id="2.3.2.27" evidence="10"/>
<dbReference type="SMART" id="SM00396">
    <property type="entry name" value="ZnF_UBR1"/>
    <property type="match status" value="1"/>
</dbReference>
<dbReference type="GO" id="GO:0008270">
    <property type="term" value="F:zinc ion binding"/>
    <property type="evidence" value="ECO:0007669"/>
    <property type="project" value="UniProtKB-UniRule"/>
</dbReference>
<keyword evidence="4 10" id="KW-0479">Metal-binding</keyword>